<dbReference type="EMBL" id="EQ973882">
    <property type="protein sequence ID" value="EEF40654.1"/>
    <property type="molecule type" value="Genomic_DNA"/>
</dbReference>
<feature type="compositionally biased region" description="Low complexity" evidence="1">
    <location>
        <begin position="54"/>
        <end position="65"/>
    </location>
</feature>
<organism evidence="2 3">
    <name type="scientific">Ricinus communis</name>
    <name type="common">Castor bean</name>
    <dbReference type="NCBI Taxonomy" id="3988"/>
    <lineage>
        <taxon>Eukaryota</taxon>
        <taxon>Viridiplantae</taxon>
        <taxon>Streptophyta</taxon>
        <taxon>Embryophyta</taxon>
        <taxon>Tracheophyta</taxon>
        <taxon>Spermatophyta</taxon>
        <taxon>Magnoliopsida</taxon>
        <taxon>eudicotyledons</taxon>
        <taxon>Gunneridae</taxon>
        <taxon>Pentapetalae</taxon>
        <taxon>rosids</taxon>
        <taxon>fabids</taxon>
        <taxon>Malpighiales</taxon>
        <taxon>Euphorbiaceae</taxon>
        <taxon>Acalyphoideae</taxon>
        <taxon>Acalypheae</taxon>
        <taxon>Ricinus</taxon>
    </lineage>
</organism>
<reference evidence="3" key="1">
    <citation type="journal article" date="2010" name="Nat. Biotechnol.">
        <title>Draft genome sequence of the oilseed species Ricinus communis.</title>
        <authorList>
            <person name="Chan A.P."/>
            <person name="Crabtree J."/>
            <person name="Zhao Q."/>
            <person name="Lorenzi H."/>
            <person name="Orvis J."/>
            <person name="Puiu D."/>
            <person name="Melake-Berhan A."/>
            <person name="Jones K.M."/>
            <person name="Redman J."/>
            <person name="Chen G."/>
            <person name="Cahoon E.B."/>
            <person name="Gedil M."/>
            <person name="Stanke M."/>
            <person name="Haas B.J."/>
            <person name="Wortman J.R."/>
            <person name="Fraser-Liggett C.M."/>
            <person name="Ravel J."/>
            <person name="Rabinowicz P.D."/>
        </authorList>
    </citation>
    <scope>NUCLEOTIDE SEQUENCE [LARGE SCALE GENOMIC DNA]</scope>
    <source>
        <strain evidence="3">cv. Hale</strain>
    </source>
</reference>
<name>B9S6P8_RICCO</name>
<keyword evidence="3" id="KW-1185">Reference proteome</keyword>
<dbReference type="PANTHER" id="PTHR35111:SF1">
    <property type="entry name" value="OS04G0115900 PROTEIN"/>
    <property type="match status" value="1"/>
</dbReference>
<evidence type="ECO:0008006" key="4">
    <source>
        <dbReference type="Google" id="ProtNLM"/>
    </source>
</evidence>
<dbReference type="PANTHER" id="PTHR35111">
    <property type="entry name" value="F10A5.9-RELATED"/>
    <property type="match status" value="1"/>
</dbReference>
<dbReference type="AlphaFoldDB" id="B9S6P8"/>
<proteinExistence type="predicted"/>
<gene>
    <name evidence="2" type="ORF">RCOM_0871220</name>
</gene>
<evidence type="ECO:0000313" key="3">
    <source>
        <dbReference type="Proteomes" id="UP000008311"/>
    </source>
</evidence>
<feature type="region of interest" description="Disordered" evidence="1">
    <location>
        <begin position="50"/>
        <end position="81"/>
    </location>
</feature>
<evidence type="ECO:0000256" key="1">
    <source>
        <dbReference type="SAM" id="MobiDB-lite"/>
    </source>
</evidence>
<accession>B9S6P8</accession>
<sequence length="125" mass="13952">MKSHLCIPRLRGSHNTTCTIKNNHRLSPMTLLERFREAVFRLMMLSALSKATHSTSRSRSRSSNSGGPPLKRSYYYSSSADPHHSEAVADCIEFIKKTSVAVEEEEENSRNSAAATEMVIPVPVM</sequence>
<dbReference type="InParanoid" id="B9S6P8"/>
<dbReference type="Proteomes" id="UP000008311">
    <property type="component" value="Unassembled WGS sequence"/>
</dbReference>
<dbReference type="eggNOG" id="ENOG502S7EA">
    <property type="taxonomic scope" value="Eukaryota"/>
</dbReference>
<evidence type="ECO:0000313" key="2">
    <source>
        <dbReference type="EMBL" id="EEF40654.1"/>
    </source>
</evidence>
<protein>
    <recommendedName>
        <fullName evidence="4">Josephin-like protein</fullName>
    </recommendedName>
</protein>